<dbReference type="GO" id="GO:0008083">
    <property type="term" value="F:growth factor activity"/>
    <property type="evidence" value="ECO:0007669"/>
    <property type="project" value="InterPro"/>
</dbReference>
<keyword evidence="3" id="KW-1185">Reference proteome</keyword>
<dbReference type="OMA" id="KMMLKWG"/>
<dbReference type="OrthoDB" id="1937240at2759"/>
<accession>A0A1R3HC60</accession>
<dbReference type="Proteomes" id="UP000188268">
    <property type="component" value="Unassembled WGS sequence"/>
</dbReference>
<gene>
    <name evidence="2" type="ORF">CCACVL1_20171</name>
</gene>
<dbReference type="PANTHER" id="PTHR36313">
    <property type="entry name" value="ROOT MERISTEM GROWTH FACTOR 2"/>
    <property type="match status" value="1"/>
</dbReference>
<evidence type="ECO:0000256" key="1">
    <source>
        <dbReference type="SAM" id="MobiDB-lite"/>
    </source>
</evidence>
<dbReference type="GO" id="GO:0010082">
    <property type="term" value="P:regulation of root meristem growth"/>
    <property type="evidence" value="ECO:0007669"/>
    <property type="project" value="InterPro"/>
</dbReference>
<evidence type="ECO:0000313" key="3">
    <source>
        <dbReference type="Proteomes" id="UP000188268"/>
    </source>
</evidence>
<feature type="region of interest" description="Disordered" evidence="1">
    <location>
        <begin position="124"/>
        <end position="147"/>
    </location>
</feature>
<organism evidence="2 3">
    <name type="scientific">Corchorus capsularis</name>
    <name type="common">Jute</name>
    <dbReference type="NCBI Taxonomy" id="210143"/>
    <lineage>
        <taxon>Eukaryota</taxon>
        <taxon>Viridiplantae</taxon>
        <taxon>Streptophyta</taxon>
        <taxon>Embryophyta</taxon>
        <taxon>Tracheophyta</taxon>
        <taxon>Spermatophyta</taxon>
        <taxon>Magnoliopsida</taxon>
        <taxon>eudicotyledons</taxon>
        <taxon>Gunneridae</taxon>
        <taxon>Pentapetalae</taxon>
        <taxon>rosids</taxon>
        <taxon>malvids</taxon>
        <taxon>Malvales</taxon>
        <taxon>Malvaceae</taxon>
        <taxon>Grewioideae</taxon>
        <taxon>Apeibeae</taxon>
        <taxon>Corchorus</taxon>
    </lineage>
</organism>
<proteinExistence type="predicted"/>
<dbReference type="Gramene" id="OMO67954">
    <property type="protein sequence ID" value="OMO67954"/>
    <property type="gene ID" value="CCACVL1_20171"/>
</dbReference>
<dbReference type="EMBL" id="AWWV01012321">
    <property type="protein sequence ID" value="OMO67954.1"/>
    <property type="molecule type" value="Genomic_DNA"/>
</dbReference>
<name>A0A1R3HC60_COCAP</name>
<dbReference type="AlphaFoldDB" id="A0A1R3HC60"/>
<evidence type="ECO:0000313" key="2">
    <source>
        <dbReference type="EMBL" id="OMO67954.1"/>
    </source>
</evidence>
<feature type="compositionally biased region" description="Polar residues" evidence="1">
    <location>
        <begin position="134"/>
        <end position="145"/>
    </location>
</feature>
<feature type="non-terminal residue" evidence="2">
    <location>
        <position position="1"/>
    </location>
</feature>
<sequence>EVYDAVPAAAEAEVGNTRLEGRKMMLKWGLDRKAMAVEGADGEESAKISGKGRYALNNQIRSSQEKFINQDDRNLMKVKFQSCANPKASRKHLPCKSQLCFQNSKPVSLKGSLKCFSRTRSPTTRKLVPKESDNFSPDQKLQSSKRPLEAAKELMNVMVEDYTGPPAHKPPIHN</sequence>
<protein>
    <submittedName>
        <fullName evidence="2">Uncharacterized protein</fullName>
    </submittedName>
</protein>
<comment type="caution">
    <text evidence="2">The sequence shown here is derived from an EMBL/GenBank/DDBJ whole genome shotgun (WGS) entry which is preliminary data.</text>
</comment>
<dbReference type="InterPro" id="IPR038804">
    <property type="entry name" value="RGF3"/>
</dbReference>
<reference evidence="2 3" key="1">
    <citation type="submission" date="2013-09" db="EMBL/GenBank/DDBJ databases">
        <title>Corchorus capsularis genome sequencing.</title>
        <authorList>
            <person name="Alam M."/>
            <person name="Haque M.S."/>
            <person name="Islam M.S."/>
            <person name="Emdad E.M."/>
            <person name="Islam M.M."/>
            <person name="Ahmed B."/>
            <person name="Halim A."/>
            <person name="Hossen Q.M.M."/>
            <person name="Hossain M.Z."/>
            <person name="Ahmed R."/>
            <person name="Khan M.M."/>
            <person name="Islam R."/>
            <person name="Rashid M.M."/>
            <person name="Khan S.A."/>
            <person name="Rahman M.S."/>
            <person name="Alam M."/>
        </authorList>
    </citation>
    <scope>NUCLEOTIDE SEQUENCE [LARGE SCALE GENOMIC DNA]</scope>
    <source>
        <strain evidence="3">cv. CVL-1</strain>
        <tissue evidence="2">Whole seedling</tissue>
    </source>
</reference>
<dbReference type="PANTHER" id="PTHR36313:SF7">
    <property type="entry name" value="OS09G0474600 PROTEIN"/>
    <property type="match status" value="1"/>
</dbReference>